<proteinExistence type="predicted"/>
<keyword evidence="2" id="KW-1185">Reference proteome</keyword>
<sequence>MAITITSLTHPTMIAKIRKGLYYAHKSQGHMMNGHGNRVYIENAKGHNVMRLNWIGGRQGYVVLGNGNKDITKAVKMALHSVKVRDLALPYSGGIPKGKVKALVSKTSKALMIGIGATLLTACQSSGAITALYNVLGGLIV</sequence>
<dbReference type="EMBL" id="OK040171">
    <property type="protein sequence ID" value="UAV84649.1"/>
    <property type="molecule type" value="Genomic_DNA"/>
</dbReference>
<organism evidence="1 2">
    <name type="scientific">Pseudomonas phage PHB09</name>
    <dbReference type="NCBI Taxonomy" id="2867265"/>
    <lineage>
        <taxon>Viruses</taxon>
        <taxon>Duplodnaviria</taxon>
        <taxon>Heunggongvirae</taxon>
        <taxon>Uroviricota</taxon>
        <taxon>Caudoviricetes</taxon>
        <taxon>Vandenendeviridae</taxon>
        <taxon>Gorskivirinae</taxon>
        <taxon>Dilongvirus</taxon>
        <taxon>Dilongvirus PHB09</taxon>
    </lineage>
</organism>
<protein>
    <submittedName>
        <fullName evidence="1">Uncharacterized protein</fullName>
    </submittedName>
</protein>
<dbReference type="Proteomes" id="UP000827914">
    <property type="component" value="Segment"/>
</dbReference>
<evidence type="ECO:0000313" key="2">
    <source>
        <dbReference type="Proteomes" id="UP000827914"/>
    </source>
</evidence>
<reference evidence="1" key="1">
    <citation type="submission" date="2021-09" db="EMBL/GenBank/DDBJ databases">
        <authorList>
            <person name="Liu Y."/>
        </authorList>
    </citation>
    <scope>NUCLEOTIDE SEQUENCE</scope>
</reference>
<name>A0AAE8XF78_9CAUD</name>
<gene>
    <name evidence="1" type="ORF">PHB09_154</name>
</gene>
<evidence type="ECO:0000313" key="1">
    <source>
        <dbReference type="EMBL" id="UAV84649.1"/>
    </source>
</evidence>
<accession>A0AAE8XF78</accession>